<sequence length="60" mass="6346">MASTSSSQEQNHTPDTRNVPQQITSAAPSSPHSVRDTSICRGQRQARALPPSISGSPHPP</sequence>
<evidence type="ECO:0000256" key="1">
    <source>
        <dbReference type="SAM" id="MobiDB-lite"/>
    </source>
</evidence>
<keyword evidence="3" id="KW-1185">Reference proteome</keyword>
<accession>A0A135UGH8</accession>
<dbReference type="Proteomes" id="UP000070054">
    <property type="component" value="Unassembled WGS sequence"/>
</dbReference>
<reference evidence="2 3" key="1">
    <citation type="submission" date="2014-02" db="EMBL/GenBank/DDBJ databases">
        <title>The genome sequence of Colletotrichum nymphaeae SA-01.</title>
        <authorList>
            <person name="Baroncelli R."/>
            <person name="Thon M.R."/>
        </authorList>
    </citation>
    <scope>NUCLEOTIDE SEQUENCE [LARGE SCALE GENOMIC DNA]</scope>
    <source>
        <strain evidence="2 3">SA-01</strain>
    </source>
</reference>
<evidence type="ECO:0000313" key="3">
    <source>
        <dbReference type="Proteomes" id="UP000070054"/>
    </source>
</evidence>
<protein>
    <submittedName>
        <fullName evidence="2">Uncharacterized protein</fullName>
    </submittedName>
</protein>
<evidence type="ECO:0000313" key="2">
    <source>
        <dbReference type="EMBL" id="KXH59501.1"/>
    </source>
</evidence>
<comment type="caution">
    <text evidence="2">The sequence shown here is derived from an EMBL/GenBank/DDBJ whole genome shotgun (WGS) entry which is preliminary data.</text>
</comment>
<feature type="region of interest" description="Disordered" evidence="1">
    <location>
        <begin position="1"/>
        <end position="60"/>
    </location>
</feature>
<organism evidence="2 3">
    <name type="scientific">Colletotrichum nymphaeae SA-01</name>
    <dbReference type="NCBI Taxonomy" id="1460502"/>
    <lineage>
        <taxon>Eukaryota</taxon>
        <taxon>Fungi</taxon>
        <taxon>Dikarya</taxon>
        <taxon>Ascomycota</taxon>
        <taxon>Pezizomycotina</taxon>
        <taxon>Sordariomycetes</taxon>
        <taxon>Hypocreomycetidae</taxon>
        <taxon>Glomerellales</taxon>
        <taxon>Glomerellaceae</taxon>
        <taxon>Colletotrichum</taxon>
        <taxon>Colletotrichum acutatum species complex</taxon>
    </lineage>
</organism>
<proteinExistence type="predicted"/>
<gene>
    <name evidence="2" type="ORF">CNYM01_14280</name>
</gene>
<name>A0A135UGH8_9PEZI</name>
<dbReference type="AlphaFoldDB" id="A0A135UGH8"/>
<feature type="compositionally biased region" description="Polar residues" evidence="1">
    <location>
        <begin position="1"/>
        <end position="32"/>
    </location>
</feature>
<dbReference type="EMBL" id="JEMN01000621">
    <property type="protein sequence ID" value="KXH59501.1"/>
    <property type="molecule type" value="Genomic_DNA"/>
</dbReference>